<evidence type="ECO:0000313" key="3">
    <source>
        <dbReference type="EMBL" id="VEF73864.1"/>
    </source>
</evidence>
<dbReference type="Gene3D" id="1.50.10.10">
    <property type="match status" value="1"/>
</dbReference>
<name>A0AAX3FSY0_9PSED</name>
<evidence type="ECO:0000259" key="2">
    <source>
        <dbReference type="PROSITE" id="PS50011"/>
    </source>
</evidence>
<feature type="binding site" evidence="1">
    <location>
        <position position="808"/>
    </location>
    <ligand>
        <name>Zn(2+)</name>
        <dbReference type="ChEBI" id="CHEBI:29105"/>
    </ligand>
</feature>
<dbReference type="GO" id="GO:0031179">
    <property type="term" value="P:peptide modification"/>
    <property type="evidence" value="ECO:0007669"/>
    <property type="project" value="InterPro"/>
</dbReference>
<dbReference type="AlphaFoldDB" id="A0AAX3FSY0"/>
<dbReference type="SUPFAM" id="SSF56112">
    <property type="entry name" value="Protein kinase-like (PK-like)"/>
    <property type="match status" value="1"/>
</dbReference>
<feature type="domain" description="Protein kinase" evidence="2">
    <location>
        <begin position="235"/>
        <end position="489"/>
    </location>
</feature>
<dbReference type="GO" id="GO:0004674">
    <property type="term" value="F:protein serine/threonine kinase activity"/>
    <property type="evidence" value="ECO:0007669"/>
    <property type="project" value="TreeGrafter"/>
</dbReference>
<dbReference type="SMART" id="SM01260">
    <property type="entry name" value="LANC_like"/>
    <property type="match status" value="1"/>
</dbReference>
<dbReference type="Gene3D" id="1.10.510.10">
    <property type="entry name" value="Transferase(Phosphotransferase) domain 1"/>
    <property type="match status" value="1"/>
</dbReference>
<dbReference type="RefSeq" id="WP_164486045.1">
    <property type="nucleotide sequence ID" value="NZ_CP118137.1"/>
</dbReference>
<reference evidence="3 4" key="1">
    <citation type="submission" date="2018-12" db="EMBL/GenBank/DDBJ databases">
        <authorList>
            <consortium name="Pathogen Informatics"/>
        </authorList>
    </citation>
    <scope>NUCLEOTIDE SEQUENCE [LARGE SCALE GENOMIC DNA]</scope>
    <source>
        <strain evidence="3 4">NCTC7357</strain>
    </source>
</reference>
<dbReference type="SMART" id="SM00220">
    <property type="entry name" value="S_TKc"/>
    <property type="match status" value="1"/>
</dbReference>
<dbReference type="Pfam" id="PF00069">
    <property type="entry name" value="Pkinase"/>
    <property type="match status" value="1"/>
</dbReference>
<dbReference type="PANTHER" id="PTHR44167:SF18">
    <property type="entry name" value="PROTEIN KINASE DOMAIN-CONTAINING PROTEIN"/>
    <property type="match status" value="1"/>
</dbReference>
<dbReference type="PROSITE" id="PS50011">
    <property type="entry name" value="PROTEIN_KINASE_DOM"/>
    <property type="match status" value="1"/>
</dbReference>
<keyword evidence="1" id="KW-0862">Zinc</keyword>
<sequence>MLEERAEGQACLNKLAQSDALPALLLEMIKDDFGLRNLTTPGTYSMAESHSGGVSFSIFQSIGAALPPQGWKIHLSATIHNASAIAATAIPYLFGGEFTFKVVSDLRSLMHLNCGLAGISQIGKFITIYTANPAEARMVCRQLHDILQAFCGPSVPSDVAFLPGSLVHYRYGAFESHWLQSSDDGLNRPALFRPDGTLALDDRKTRYIRPDWVEPLFLDVEANAIDGVAPLHDRYLIVGEMGRNHKSVVYIVFDRFERVGRVLKHAFAHSYPYSDATSAIELLHHERDILKILDGRAGAPRATAFYENVDGAYLCLELVNAVSLQDYIRMVWANSGRGPNRAQLRAIVTALWFRVRELHAAGIVFRDLKPGNVLVNPSHPGQLTLVDFETACYIGDCRRSAATRGYRRGAASGAYAASVGEDYFAIGALMVYLLTGFDFSLMPDEAVERDLFLDILGDTVPKTWRQMACAFLAVHDERGPDIPTLDALVQSATGLIAQQSTASTSYTQRRQMLKVNHLKLASTLKDTILATAEAVPTTGGVCWRSNQPYAYGLDYPYLNLGTAGVALYLALRYRHHHEDEVLMRLAGAAQHLNSVLTVRSIDQPGLMMGRHGGCLALAIASHVLGEPEFEVTAQLLDTSFHEICPEYFNGAAGLVHQALMMGRLGLTMRIDHLLEDLVHAAEQPHRTVMERLDQNLGFAHGLAGVGFALSEAARERSNGECLQAAERIGYFLLEHALPLGRGQKSLAWPAQLGVEQVISHGWCHGTTGFGAFFLSLARCSTAPVFSDAAVSAGRTVGTSFGPLDSTLCHGLAGALDFLLDLEKFLGPDRIRSRVAAVASALMLRSTVKGGHLVWVSETPEIITADLWVGMAGVGAVLERFDPHCTVPRLLSCDGVSYLCGKLAR</sequence>
<dbReference type="InterPro" id="IPR012341">
    <property type="entry name" value="6hp_glycosidase-like_sf"/>
</dbReference>
<feature type="binding site" evidence="1">
    <location>
        <position position="763"/>
    </location>
    <ligand>
        <name>Zn(2+)</name>
        <dbReference type="ChEBI" id="CHEBI:29105"/>
    </ligand>
</feature>
<evidence type="ECO:0000256" key="1">
    <source>
        <dbReference type="PIRSR" id="PIRSR607822-1"/>
    </source>
</evidence>
<protein>
    <submittedName>
        <fullName evidence="3">Lantibiotic modifying enzyme</fullName>
    </submittedName>
</protein>
<dbReference type="SUPFAM" id="SSF158745">
    <property type="entry name" value="LanC-like"/>
    <property type="match status" value="1"/>
</dbReference>
<evidence type="ECO:0000313" key="4">
    <source>
        <dbReference type="Proteomes" id="UP000277437"/>
    </source>
</evidence>
<accession>A0AAX3FSY0</accession>
<dbReference type="Proteomes" id="UP000277437">
    <property type="component" value="Chromosome"/>
</dbReference>
<organism evidence="3 4">
    <name type="scientific">Pseudomonas chlororaphis</name>
    <dbReference type="NCBI Taxonomy" id="587753"/>
    <lineage>
        <taxon>Bacteria</taxon>
        <taxon>Pseudomonadati</taxon>
        <taxon>Pseudomonadota</taxon>
        <taxon>Gammaproteobacteria</taxon>
        <taxon>Pseudomonadales</taxon>
        <taxon>Pseudomonadaceae</taxon>
        <taxon>Pseudomonas</taxon>
    </lineage>
</organism>
<feature type="binding site" evidence="1">
    <location>
        <position position="809"/>
    </location>
    <ligand>
        <name>Zn(2+)</name>
        <dbReference type="ChEBI" id="CHEBI:29105"/>
    </ligand>
</feature>
<dbReference type="InterPro" id="IPR000719">
    <property type="entry name" value="Prot_kinase_dom"/>
</dbReference>
<dbReference type="GO" id="GO:0005737">
    <property type="term" value="C:cytoplasm"/>
    <property type="evidence" value="ECO:0007669"/>
    <property type="project" value="TreeGrafter"/>
</dbReference>
<dbReference type="Pfam" id="PF25816">
    <property type="entry name" value="RamC_N"/>
    <property type="match status" value="1"/>
</dbReference>
<dbReference type="InterPro" id="IPR057929">
    <property type="entry name" value="RamC_N"/>
</dbReference>
<dbReference type="InterPro" id="IPR007822">
    <property type="entry name" value="LANC-like"/>
</dbReference>
<dbReference type="GO" id="GO:0046872">
    <property type="term" value="F:metal ion binding"/>
    <property type="evidence" value="ECO:0007669"/>
    <property type="project" value="UniProtKB-KW"/>
</dbReference>
<dbReference type="GO" id="GO:0005975">
    <property type="term" value="P:carbohydrate metabolic process"/>
    <property type="evidence" value="ECO:0007669"/>
    <property type="project" value="InterPro"/>
</dbReference>
<gene>
    <name evidence="3" type="ORF">NCTC7357_02141</name>
</gene>
<keyword evidence="1" id="KW-0479">Metal-binding</keyword>
<dbReference type="Pfam" id="PF05147">
    <property type="entry name" value="LANC_like"/>
    <property type="match status" value="1"/>
</dbReference>
<dbReference type="PANTHER" id="PTHR44167">
    <property type="entry name" value="OVARIAN-SPECIFIC SERINE/THREONINE-PROTEIN KINASE LOK-RELATED"/>
    <property type="match status" value="1"/>
</dbReference>
<dbReference type="GO" id="GO:0005524">
    <property type="term" value="F:ATP binding"/>
    <property type="evidence" value="ECO:0007669"/>
    <property type="project" value="InterPro"/>
</dbReference>
<dbReference type="InterPro" id="IPR011009">
    <property type="entry name" value="Kinase-like_dom_sf"/>
</dbReference>
<dbReference type="EMBL" id="LR134334">
    <property type="protein sequence ID" value="VEF73864.1"/>
    <property type="molecule type" value="Genomic_DNA"/>
</dbReference>
<proteinExistence type="predicted"/>
<dbReference type="PRINTS" id="PR01950">
    <property type="entry name" value="LANCSUPER"/>
</dbReference>